<feature type="transmembrane region" description="Helical" evidence="6">
    <location>
        <begin position="58"/>
        <end position="82"/>
    </location>
</feature>
<feature type="chain" id="PRO_5012261937" evidence="7">
    <location>
        <begin position="21"/>
        <end position="162"/>
    </location>
</feature>
<evidence type="ECO:0000313" key="8">
    <source>
        <dbReference type="EMBL" id="OWF52778.1"/>
    </source>
</evidence>
<accession>A0A210QVI7</accession>
<comment type="caution">
    <text evidence="8">The sequence shown here is derived from an EMBL/GenBank/DDBJ whole genome shotgun (WGS) entry which is preliminary data.</text>
</comment>
<evidence type="ECO:0000256" key="4">
    <source>
        <dbReference type="ARBA" id="ARBA00023136"/>
    </source>
</evidence>
<evidence type="ECO:0000256" key="5">
    <source>
        <dbReference type="SAM" id="MobiDB-lite"/>
    </source>
</evidence>
<keyword evidence="7" id="KW-0732">Signal</keyword>
<reference evidence="8 9" key="1">
    <citation type="journal article" date="2017" name="Nat. Ecol. Evol.">
        <title>Scallop genome provides insights into evolution of bilaterian karyotype and development.</title>
        <authorList>
            <person name="Wang S."/>
            <person name="Zhang J."/>
            <person name="Jiao W."/>
            <person name="Li J."/>
            <person name="Xun X."/>
            <person name="Sun Y."/>
            <person name="Guo X."/>
            <person name="Huan P."/>
            <person name="Dong B."/>
            <person name="Zhang L."/>
            <person name="Hu X."/>
            <person name="Sun X."/>
            <person name="Wang J."/>
            <person name="Zhao C."/>
            <person name="Wang Y."/>
            <person name="Wang D."/>
            <person name="Huang X."/>
            <person name="Wang R."/>
            <person name="Lv J."/>
            <person name="Li Y."/>
            <person name="Zhang Z."/>
            <person name="Liu B."/>
            <person name="Lu W."/>
            <person name="Hui Y."/>
            <person name="Liang J."/>
            <person name="Zhou Z."/>
            <person name="Hou R."/>
            <person name="Li X."/>
            <person name="Liu Y."/>
            <person name="Li H."/>
            <person name="Ning X."/>
            <person name="Lin Y."/>
            <person name="Zhao L."/>
            <person name="Xing Q."/>
            <person name="Dou J."/>
            <person name="Li Y."/>
            <person name="Mao J."/>
            <person name="Guo H."/>
            <person name="Dou H."/>
            <person name="Li T."/>
            <person name="Mu C."/>
            <person name="Jiang W."/>
            <person name="Fu Q."/>
            <person name="Fu X."/>
            <person name="Miao Y."/>
            <person name="Liu J."/>
            <person name="Yu Q."/>
            <person name="Li R."/>
            <person name="Liao H."/>
            <person name="Li X."/>
            <person name="Kong Y."/>
            <person name="Jiang Z."/>
            <person name="Chourrout D."/>
            <person name="Li R."/>
            <person name="Bao Z."/>
        </authorList>
    </citation>
    <scope>NUCLEOTIDE SEQUENCE [LARGE SCALE GENOMIC DNA]</scope>
    <source>
        <strain evidence="8 9">PY_sf001</strain>
    </source>
</reference>
<dbReference type="InterPro" id="IPR021684">
    <property type="entry name" value="WBP1-like"/>
</dbReference>
<keyword evidence="9" id="KW-1185">Reference proteome</keyword>
<comment type="subcellular location">
    <subcellularLocation>
        <location evidence="1">Membrane</location>
    </subcellularLocation>
</comment>
<dbReference type="GO" id="GO:0016020">
    <property type="term" value="C:membrane"/>
    <property type="evidence" value="ECO:0007669"/>
    <property type="project" value="UniProtKB-SubCell"/>
</dbReference>
<keyword evidence="4 6" id="KW-0472">Membrane</keyword>
<evidence type="ECO:0000256" key="2">
    <source>
        <dbReference type="ARBA" id="ARBA00022692"/>
    </source>
</evidence>
<gene>
    <name evidence="8" type="ORF">KP79_PYT17564</name>
</gene>
<sequence length="162" mass="17267">MSSLLPTLGLLLILVSCVMAEKCDVSSSKTDPSMKKKVECDYGCCTKGNVAECCERKVGALVGIIVGIVVLIVVIVIVVICCCKYKKNKKIRDEQQANDNNTSPPGGMVMVPVSYLQQLGQNQGSAPGYSAASGHQSNPPPGYPGESNYTLPQSYDSYPEKS</sequence>
<feature type="region of interest" description="Disordered" evidence="5">
    <location>
        <begin position="120"/>
        <end position="162"/>
    </location>
</feature>
<evidence type="ECO:0000256" key="7">
    <source>
        <dbReference type="SAM" id="SignalP"/>
    </source>
</evidence>
<dbReference type="Pfam" id="PF11669">
    <property type="entry name" value="WBP-1"/>
    <property type="match status" value="1"/>
</dbReference>
<evidence type="ECO:0000256" key="1">
    <source>
        <dbReference type="ARBA" id="ARBA00004370"/>
    </source>
</evidence>
<feature type="compositionally biased region" description="Polar residues" evidence="5">
    <location>
        <begin position="147"/>
        <end position="156"/>
    </location>
</feature>
<dbReference type="InterPro" id="IPR026910">
    <property type="entry name" value="Shisa"/>
</dbReference>
<dbReference type="PANTHER" id="PTHR31395">
    <property type="entry name" value="SHISA"/>
    <property type="match status" value="1"/>
</dbReference>
<dbReference type="Proteomes" id="UP000242188">
    <property type="component" value="Unassembled WGS sequence"/>
</dbReference>
<evidence type="ECO:0000256" key="6">
    <source>
        <dbReference type="SAM" id="Phobius"/>
    </source>
</evidence>
<feature type="signal peptide" evidence="7">
    <location>
        <begin position="1"/>
        <end position="20"/>
    </location>
</feature>
<dbReference type="AlphaFoldDB" id="A0A210QVI7"/>
<dbReference type="EMBL" id="NEDP02001654">
    <property type="protein sequence ID" value="OWF52778.1"/>
    <property type="molecule type" value="Genomic_DNA"/>
</dbReference>
<proteinExistence type="predicted"/>
<keyword evidence="3 6" id="KW-1133">Transmembrane helix</keyword>
<organism evidence="8 9">
    <name type="scientific">Mizuhopecten yessoensis</name>
    <name type="common">Japanese scallop</name>
    <name type="synonym">Patinopecten yessoensis</name>
    <dbReference type="NCBI Taxonomy" id="6573"/>
    <lineage>
        <taxon>Eukaryota</taxon>
        <taxon>Metazoa</taxon>
        <taxon>Spiralia</taxon>
        <taxon>Lophotrochozoa</taxon>
        <taxon>Mollusca</taxon>
        <taxon>Bivalvia</taxon>
        <taxon>Autobranchia</taxon>
        <taxon>Pteriomorphia</taxon>
        <taxon>Pectinida</taxon>
        <taxon>Pectinoidea</taxon>
        <taxon>Pectinidae</taxon>
        <taxon>Mizuhopecten</taxon>
    </lineage>
</organism>
<name>A0A210QVI7_MIZYE</name>
<evidence type="ECO:0000256" key="3">
    <source>
        <dbReference type="ARBA" id="ARBA00022989"/>
    </source>
</evidence>
<keyword evidence="2 6" id="KW-0812">Transmembrane</keyword>
<dbReference type="PANTHER" id="PTHR31395:SF23">
    <property type="entry name" value="GEO05642P1"/>
    <property type="match status" value="1"/>
</dbReference>
<dbReference type="OrthoDB" id="10495316at2759"/>
<evidence type="ECO:0000313" key="9">
    <source>
        <dbReference type="Proteomes" id="UP000242188"/>
    </source>
</evidence>
<protein>
    <submittedName>
        <fullName evidence="8">Cysteine and tyrosine-rich protein 1</fullName>
    </submittedName>
</protein>